<feature type="transmembrane region" description="Helical" evidence="3">
    <location>
        <begin position="31"/>
        <end position="48"/>
    </location>
</feature>
<accession>A0A1H7ZKN3</accession>
<name>A0A1H7ZKN3_9HYPH</name>
<keyword evidence="3" id="KW-0812">Transmembrane</keyword>
<dbReference type="GO" id="GO:0005886">
    <property type="term" value="C:plasma membrane"/>
    <property type="evidence" value="ECO:0007669"/>
    <property type="project" value="TreeGrafter"/>
</dbReference>
<organism evidence="4 5">
    <name type="scientific">Bosea lupini</name>
    <dbReference type="NCBI Taxonomy" id="1036779"/>
    <lineage>
        <taxon>Bacteria</taxon>
        <taxon>Pseudomonadati</taxon>
        <taxon>Pseudomonadota</taxon>
        <taxon>Alphaproteobacteria</taxon>
        <taxon>Hyphomicrobiales</taxon>
        <taxon>Boseaceae</taxon>
        <taxon>Bosea</taxon>
    </lineage>
</organism>
<dbReference type="EMBL" id="FOAN01000015">
    <property type="protein sequence ID" value="SEM59142.1"/>
    <property type="molecule type" value="Genomic_DNA"/>
</dbReference>
<dbReference type="PANTHER" id="PTHR30531">
    <property type="entry name" value="FLAGELLAR BIOSYNTHETIC PROTEIN FLHB"/>
    <property type="match status" value="1"/>
</dbReference>
<gene>
    <name evidence="4" type="ORF">SAMN04515666_11518</name>
</gene>
<feature type="transmembrane region" description="Helical" evidence="3">
    <location>
        <begin position="93"/>
        <end position="114"/>
    </location>
</feature>
<sequence>MSEPSEEKALPASEKKLREARRKGQVPQSRDLIIGFTFIAAFIYLVLIKDRVLLQFDELVGLVINRENEAFPIVLERALRHAGSMLLQLTAPLVAATVATAALTAMVGSFGPVFSFEIIKPKFEHVNPAKGLKRLVSLKSVSEFLKSLVKIAVLGAAFILILGSQLQPLLETPVCGERCAGSAITVLLLPLFLIVVLAYVVVGLADLLLQRFIFLREMRMTRSEMKRETKDTEGDPQIRSARRQHYRLIGRSSGLGIARATLVIAYRGDVVGLRYQRGETPVPLIVCKANGASGAAMLLDARERDVPVVLDEIAQALHKRHAQGDPVRQDLFQPVADALVKAGVL</sequence>
<dbReference type="Gene3D" id="3.40.1690.10">
    <property type="entry name" value="secretion proteins EscU"/>
    <property type="match status" value="1"/>
</dbReference>
<dbReference type="PRINTS" id="PR00950">
    <property type="entry name" value="TYPE3IMSPROT"/>
</dbReference>
<dbReference type="SUPFAM" id="SSF160544">
    <property type="entry name" value="EscU C-terminal domain-like"/>
    <property type="match status" value="1"/>
</dbReference>
<evidence type="ECO:0000256" key="2">
    <source>
        <dbReference type="SAM" id="MobiDB-lite"/>
    </source>
</evidence>
<dbReference type="PANTHER" id="PTHR30531:SF12">
    <property type="entry name" value="FLAGELLAR BIOSYNTHETIC PROTEIN FLHB"/>
    <property type="match status" value="1"/>
</dbReference>
<dbReference type="STRING" id="1036779.SAMN04515666_11518"/>
<dbReference type="Proteomes" id="UP000199664">
    <property type="component" value="Unassembled WGS sequence"/>
</dbReference>
<keyword evidence="5" id="KW-1185">Reference proteome</keyword>
<keyword evidence="3" id="KW-0472">Membrane</keyword>
<dbReference type="InterPro" id="IPR006135">
    <property type="entry name" value="T3SS_substrate_exporter"/>
</dbReference>
<evidence type="ECO:0000313" key="4">
    <source>
        <dbReference type="EMBL" id="SEM59142.1"/>
    </source>
</evidence>
<keyword evidence="3" id="KW-1133">Transmembrane helix</keyword>
<evidence type="ECO:0000256" key="3">
    <source>
        <dbReference type="SAM" id="Phobius"/>
    </source>
</evidence>
<dbReference type="RefSeq" id="WP_167561790.1">
    <property type="nucleotide sequence ID" value="NZ_FOAN01000015.1"/>
</dbReference>
<feature type="transmembrane region" description="Helical" evidence="3">
    <location>
        <begin position="183"/>
        <end position="209"/>
    </location>
</feature>
<evidence type="ECO:0000313" key="5">
    <source>
        <dbReference type="Proteomes" id="UP000199664"/>
    </source>
</evidence>
<evidence type="ECO:0000256" key="1">
    <source>
        <dbReference type="ARBA" id="ARBA00010690"/>
    </source>
</evidence>
<dbReference type="InterPro" id="IPR029025">
    <property type="entry name" value="T3SS_substrate_exporter_C"/>
</dbReference>
<protein>
    <submittedName>
        <fullName evidence="4">Type III secretion protein U</fullName>
    </submittedName>
</protein>
<dbReference type="AlphaFoldDB" id="A0A1H7ZKN3"/>
<feature type="compositionally biased region" description="Basic and acidic residues" evidence="2">
    <location>
        <begin position="1"/>
        <end position="17"/>
    </location>
</feature>
<comment type="similarity">
    <text evidence="1">Belongs to the type III secretion exporter family.</text>
</comment>
<dbReference type="GO" id="GO:0009306">
    <property type="term" value="P:protein secretion"/>
    <property type="evidence" value="ECO:0007669"/>
    <property type="project" value="InterPro"/>
</dbReference>
<feature type="region of interest" description="Disordered" evidence="2">
    <location>
        <begin position="1"/>
        <end position="22"/>
    </location>
</feature>
<feature type="transmembrane region" description="Helical" evidence="3">
    <location>
        <begin position="144"/>
        <end position="163"/>
    </location>
</feature>
<reference evidence="5" key="1">
    <citation type="submission" date="2016-10" db="EMBL/GenBank/DDBJ databases">
        <authorList>
            <person name="Varghese N."/>
            <person name="Submissions S."/>
        </authorList>
    </citation>
    <scope>NUCLEOTIDE SEQUENCE [LARGE SCALE GENOMIC DNA]</scope>
    <source>
        <strain evidence="5">LMG 26383,CCUG 61248,R- 45681</strain>
    </source>
</reference>
<dbReference type="Pfam" id="PF01312">
    <property type="entry name" value="Bac_export_2"/>
    <property type="match status" value="1"/>
</dbReference>
<proteinExistence type="inferred from homology"/>